<dbReference type="Proteomes" id="UP000219048">
    <property type="component" value="Unassembled WGS sequence"/>
</dbReference>
<dbReference type="AlphaFoldDB" id="A0A285MSS3"/>
<evidence type="ECO:0000259" key="1">
    <source>
        <dbReference type="PROSITE" id="PS50104"/>
    </source>
</evidence>
<accession>A0A285MSS3</accession>
<evidence type="ECO:0000313" key="3">
    <source>
        <dbReference type="Proteomes" id="UP000219048"/>
    </source>
</evidence>
<sequence>MKIGYIWYEESEKEILENIFHSECSEWTLESIHEQSVCTLNGVLNLLKSDYDLILVHLSLRFCLALKMVELAHQGNIKSKVVLFSRTISDENAVKKLFDGHIRPDRDLLNFKEIINKALLTNRKQISNQSNLEKYILQIFNSSDTLKSGYLEKFKIRHKRVYSIEDYHRSIKASTKPSWNENSNSPDIFISYASLDSEIATEIATMLNNNGISTFMAERKIKGGEDWEESIRLALVNAREIVIFITPHSVKSNWVMIEAGAAWALRKRITPCVAYIDMNSIPQPISSHQCRQISTTKNKELLVAEIVERFSKIY</sequence>
<dbReference type="InterPro" id="IPR000157">
    <property type="entry name" value="TIR_dom"/>
</dbReference>
<organism evidence="2 3">
    <name type="scientific">Flagellimonas pacifica</name>
    <dbReference type="NCBI Taxonomy" id="1247520"/>
    <lineage>
        <taxon>Bacteria</taxon>
        <taxon>Pseudomonadati</taxon>
        <taxon>Bacteroidota</taxon>
        <taxon>Flavobacteriia</taxon>
        <taxon>Flavobacteriales</taxon>
        <taxon>Flavobacteriaceae</taxon>
        <taxon>Flagellimonas</taxon>
    </lineage>
</organism>
<dbReference type="GO" id="GO:0007165">
    <property type="term" value="P:signal transduction"/>
    <property type="evidence" value="ECO:0007669"/>
    <property type="project" value="InterPro"/>
</dbReference>
<gene>
    <name evidence="2" type="ORF">SAMN06265377_2050</name>
</gene>
<dbReference type="Pfam" id="PF13676">
    <property type="entry name" value="TIR_2"/>
    <property type="match status" value="1"/>
</dbReference>
<dbReference type="InterPro" id="IPR035897">
    <property type="entry name" value="Toll_tir_struct_dom_sf"/>
</dbReference>
<dbReference type="SUPFAM" id="SSF52200">
    <property type="entry name" value="Toll/Interleukin receptor TIR domain"/>
    <property type="match status" value="1"/>
</dbReference>
<dbReference type="PROSITE" id="PS50104">
    <property type="entry name" value="TIR"/>
    <property type="match status" value="1"/>
</dbReference>
<protein>
    <submittedName>
        <fullName evidence="2">TIR domain-containing protein</fullName>
    </submittedName>
</protein>
<dbReference type="RefSeq" id="WP_097045718.1">
    <property type="nucleotide sequence ID" value="NZ_OBEH01000003.1"/>
</dbReference>
<dbReference type="Gene3D" id="3.40.50.10140">
    <property type="entry name" value="Toll/interleukin-1 receptor homology (TIR) domain"/>
    <property type="match status" value="1"/>
</dbReference>
<name>A0A285MSS3_9FLAO</name>
<feature type="domain" description="TIR" evidence="1">
    <location>
        <begin position="184"/>
        <end position="314"/>
    </location>
</feature>
<dbReference type="EMBL" id="OBEH01000003">
    <property type="protein sequence ID" value="SNZ00230.1"/>
    <property type="molecule type" value="Genomic_DNA"/>
</dbReference>
<dbReference type="OrthoDB" id="4772211at2"/>
<evidence type="ECO:0000313" key="2">
    <source>
        <dbReference type="EMBL" id="SNZ00230.1"/>
    </source>
</evidence>
<reference evidence="3" key="1">
    <citation type="submission" date="2017-09" db="EMBL/GenBank/DDBJ databases">
        <authorList>
            <person name="Varghese N."/>
            <person name="Submissions S."/>
        </authorList>
    </citation>
    <scope>NUCLEOTIDE SEQUENCE [LARGE SCALE GENOMIC DNA]</scope>
    <source>
        <strain evidence="3">DSM 25885</strain>
    </source>
</reference>
<proteinExistence type="predicted"/>
<keyword evidence="3" id="KW-1185">Reference proteome</keyword>